<keyword evidence="2 5" id="KW-0378">Hydrolase</keyword>
<dbReference type="GO" id="GO:0003796">
    <property type="term" value="F:lysozyme activity"/>
    <property type="evidence" value="ECO:0007669"/>
    <property type="project" value="InterPro"/>
</dbReference>
<keyword evidence="4" id="KW-0812">Transmembrane</keyword>
<evidence type="ECO:0000313" key="5">
    <source>
        <dbReference type="EMBL" id="KGF43574.1"/>
    </source>
</evidence>
<keyword evidence="4" id="KW-0472">Membrane</keyword>
<accession>A0A096CE91</accession>
<evidence type="ECO:0000256" key="1">
    <source>
        <dbReference type="ARBA" id="ARBA00010646"/>
    </source>
</evidence>
<dbReference type="PROSITE" id="PS51904">
    <property type="entry name" value="GLYCOSYL_HYDROL_F25_2"/>
    <property type="match status" value="1"/>
</dbReference>
<dbReference type="InterPro" id="IPR002053">
    <property type="entry name" value="Glyco_hydro_25"/>
</dbReference>
<dbReference type="SUPFAM" id="SSF51445">
    <property type="entry name" value="(Trans)glycosidases"/>
    <property type="match status" value="1"/>
</dbReference>
<proteinExistence type="inferred from homology"/>
<evidence type="ECO:0000256" key="2">
    <source>
        <dbReference type="ARBA" id="ARBA00022801"/>
    </source>
</evidence>
<dbReference type="CDD" id="cd00599">
    <property type="entry name" value="GH25_muramidase"/>
    <property type="match status" value="1"/>
</dbReference>
<dbReference type="InterPro" id="IPR018077">
    <property type="entry name" value="Glyco_hydro_fam25_subgr"/>
</dbReference>
<dbReference type="PANTHER" id="PTHR34135:SF2">
    <property type="entry name" value="LYSOZYME"/>
    <property type="match status" value="1"/>
</dbReference>
<sequence>MKRKSKPAKGSKNAWRIITIIGFWIVVLGTILLIDLKPWRHRSTDTVSKEWPFRDLTEGDYAEGFDGIDISRHQGKIHWDEVENNTSLKFVYIKATEGSNIIDPFYKENVREARKRGFKVGSYHFLTRRTSMERQIDNFLGTIDPDDQDLLPVVDIEKDGTEGWDRPIIQKNLAKFIRLIKERLGKSPMIYTNEAYYHLYLYPEFNHYRLFIANYSLEPSMLDTRYDIWQSSKHARVHGIWNWTDINHLRKGVTLDDLAW</sequence>
<evidence type="ECO:0000256" key="4">
    <source>
        <dbReference type="SAM" id="Phobius"/>
    </source>
</evidence>
<dbReference type="Pfam" id="PF01183">
    <property type="entry name" value="Glyco_hydro_25"/>
    <property type="match status" value="1"/>
</dbReference>
<name>A0A096CE91_9BACT</name>
<reference evidence="5 6" key="1">
    <citation type="submission" date="2014-07" db="EMBL/GenBank/DDBJ databases">
        <authorList>
            <person name="McCorrison J."/>
            <person name="Sanka R."/>
            <person name="Torralba M."/>
            <person name="Gillis M."/>
            <person name="Haft D.H."/>
            <person name="Methe B."/>
            <person name="Sutton G."/>
            <person name="Nelson K.E."/>
        </authorList>
    </citation>
    <scope>NUCLEOTIDE SEQUENCE [LARGE SCALE GENOMIC DNA]</scope>
    <source>
        <strain evidence="5 6">DNF00320</strain>
    </source>
</reference>
<evidence type="ECO:0000313" key="6">
    <source>
        <dbReference type="Proteomes" id="UP000029525"/>
    </source>
</evidence>
<dbReference type="GO" id="GO:0016052">
    <property type="term" value="P:carbohydrate catabolic process"/>
    <property type="evidence" value="ECO:0007669"/>
    <property type="project" value="TreeGrafter"/>
</dbReference>
<dbReference type="EMBL" id="JRNQ01000075">
    <property type="protein sequence ID" value="KGF43574.1"/>
    <property type="molecule type" value="Genomic_DNA"/>
</dbReference>
<evidence type="ECO:0000256" key="3">
    <source>
        <dbReference type="ARBA" id="ARBA00023295"/>
    </source>
</evidence>
<comment type="caution">
    <text evidence="5">The sequence shown here is derived from an EMBL/GenBank/DDBJ whole genome shotgun (WGS) entry which is preliminary data.</text>
</comment>
<dbReference type="SMART" id="SM00641">
    <property type="entry name" value="Glyco_25"/>
    <property type="match status" value="1"/>
</dbReference>
<dbReference type="GO" id="GO:0009253">
    <property type="term" value="P:peptidoglycan catabolic process"/>
    <property type="evidence" value="ECO:0007669"/>
    <property type="project" value="InterPro"/>
</dbReference>
<comment type="similarity">
    <text evidence="1">Belongs to the glycosyl hydrolase 25 family.</text>
</comment>
<dbReference type="RefSeq" id="WP_036868270.1">
    <property type="nucleotide sequence ID" value="NZ_JRNQ01000075.1"/>
</dbReference>
<feature type="transmembrane region" description="Helical" evidence="4">
    <location>
        <begin position="14"/>
        <end position="34"/>
    </location>
</feature>
<dbReference type="OrthoDB" id="9798192at2"/>
<dbReference type="GO" id="GO:0016998">
    <property type="term" value="P:cell wall macromolecule catabolic process"/>
    <property type="evidence" value="ECO:0007669"/>
    <property type="project" value="InterPro"/>
</dbReference>
<dbReference type="Gene3D" id="3.20.20.80">
    <property type="entry name" value="Glycosidases"/>
    <property type="match status" value="1"/>
</dbReference>
<dbReference type="AlphaFoldDB" id="A0A096CE91"/>
<dbReference type="Proteomes" id="UP000029525">
    <property type="component" value="Unassembled WGS sequence"/>
</dbReference>
<dbReference type="InterPro" id="IPR017853">
    <property type="entry name" value="GH"/>
</dbReference>
<organism evidence="5 6">
    <name type="scientific">Prevotella bivia DNF00320</name>
    <dbReference type="NCBI Taxonomy" id="1401068"/>
    <lineage>
        <taxon>Bacteria</taxon>
        <taxon>Pseudomonadati</taxon>
        <taxon>Bacteroidota</taxon>
        <taxon>Bacteroidia</taxon>
        <taxon>Bacteroidales</taxon>
        <taxon>Prevotellaceae</taxon>
        <taxon>Prevotella</taxon>
    </lineage>
</organism>
<dbReference type="PANTHER" id="PTHR34135">
    <property type="entry name" value="LYSOZYME"/>
    <property type="match status" value="1"/>
</dbReference>
<keyword evidence="4" id="KW-1133">Transmembrane helix</keyword>
<keyword evidence="3" id="KW-0326">Glycosidase</keyword>
<gene>
    <name evidence="5" type="ORF">HMPREF0647_09655</name>
</gene>
<protein>
    <submittedName>
        <fullName evidence="5">Glycosyl hydrolase family 25</fullName>
    </submittedName>
</protein>